<dbReference type="InterPro" id="IPR011010">
    <property type="entry name" value="DNA_brk_join_enz"/>
</dbReference>
<accession>A0A1I2L189</accession>
<dbReference type="GO" id="GO:0015074">
    <property type="term" value="P:DNA integration"/>
    <property type="evidence" value="ECO:0007669"/>
    <property type="project" value="InterPro"/>
</dbReference>
<gene>
    <name evidence="4" type="ORF">SAMN02787118_11119</name>
</gene>
<evidence type="ECO:0000313" key="4">
    <source>
        <dbReference type="EMBL" id="SFF71207.1"/>
    </source>
</evidence>
<dbReference type="InterPro" id="IPR013762">
    <property type="entry name" value="Integrase-like_cat_sf"/>
</dbReference>
<proteinExistence type="predicted"/>
<protein>
    <recommendedName>
        <fullName evidence="3">Tyr recombinase domain-containing protein</fullName>
    </recommendedName>
</protein>
<evidence type="ECO:0000256" key="2">
    <source>
        <dbReference type="SAM" id="MobiDB-lite"/>
    </source>
</evidence>
<organism evidence="4 5">
    <name type="scientific">Streptomyces mirabilis</name>
    <dbReference type="NCBI Taxonomy" id="68239"/>
    <lineage>
        <taxon>Bacteria</taxon>
        <taxon>Bacillati</taxon>
        <taxon>Actinomycetota</taxon>
        <taxon>Actinomycetes</taxon>
        <taxon>Kitasatosporales</taxon>
        <taxon>Streptomycetaceae</taxon>
        <taxon>Streptomyces</taxon>
    </lineage>
</organism>
<dbReference type="Proteomes" id="UP000181942">
    <property type="component" value="Unassembled WGS sequence"/>
</dbReference>
<dbReference type="GO" id="GO:0003677">
    <property type="term" value="F:DNA binding"/>
    <property type="evidence" value="ECO:0007669"/>
    <property type="project" value="InterPro"/>
</dbReference>
<dbReference type="AlphaFoldDB" id="A0A1I2L189"/>
<name>A0A1I2L189_9ACTN</name>
<dbReference type="Gene3D" id="1.10.443.10">
    <property type="entry name" value="Intergrase catalytic core"/>
    <property type="match status" value="1"/>
</dbReference>
<reference evidence="4 5" key="1">
    <citation type="submission" date="2016-10" db="EMBL/GenBank/DDBJ databases">
        <authorList>
            <person name="de Groot N.N."/>
        </authorList>
    </citation>
    <scope>NUCLEOTIDE SEQUENCE [LARGE SCALE GENOMIC DNA]</scope>
    <source>
        <strain evidence="4 5">OK461</strain>
    </source>
</reference>
<dbReference type="EMBL" id="FONR01000011">
    <property type="protein sequence ID" value="SFF71207.1"/>
    <property type="molecule type" value="Genomic_DNA"/>
</dbReference>
<evidence type="ECO:0000259" key="3">
    <source>
        <dbReference type="PROSITE" id="PS51898"/>
    </source>
</evidence>
<feature type="region of interest" description="Disordered" evidence="2">
    <location>
        <begin position="72"/>
        <end position="101"/>
    </location>
</feature>
<dbReference type="SUPFAM" id="SSF56349">
    <property type="entry name" value="DNA breaking-rejoining enzymes"/>
    <property type="match status" value="1"/>
</dbReference>
<dbReference type="InterPro" id="IPR002104">
    <property type="entry name" value="Integrase_catalytic"/>
</dbReference>
<keyword evidence="1" id="KW-0233">DNA recombination</keyword>
<dbReference type="GO" id="GO:0006310">
    <property type="term" value="P:DNA recombination"/>
    <property type="evidence" value="ECO:0007669"/>
    <property type="project" value="UniProtKB-KW"/>
</dbReference>
<dbReference type="RefSeq" id="WP_218171510.1">
    <property type="nucleotide sequence ID" value="NZ_FONR01000011.1"/>
</dbReference>
<sequence>MRRTVTVKQSRRLPRPVDETVPEKFIGSLKRLRDLAVFLLMLDGGLRPGEVLSLHLDDIEVTRWDSAVIAGRRHEASPTGQAEPPSPGLTPVLTSGPGCDAAGRRFSAAAGS</sequence>
<evidence type="ECO:0000256" key="1">
    <source>
        <dbReference type="ARBA" id="ARBA00023172"/>
    </source>
</evidence>
<feature type="domain" description="Tyr recombinase" evidence="3">
    <location>
        <begin position="12"/>
        <end position="112"/>
    </location>
</feature>
<dbReference type="PROSITE" id="PS51898">
    <property type="entry name" value="TYR_RECOMBINASE"/>
    <property type="match status" value="1"/>
</dbReference>
<evidence type="ECO:0000313" key="5">
    <source>
        <dbReference type="Proteomes" id="UP000181942"/>
    </source>
</evidence>